<sequence length="175" mass="19901">MSSSCCRSDGRLLTMEIAFYRILTLDEFRVEWNRQTMLQTAVGSDMKKTIVYSHGFMILNIALEKYPNFVSAIICTVMDATRVVYFVLSSRNGSKKWDRARETEGCRSAPTIIGELHDFLRPLCLDGQQQILRRRGSWSTMLDPTVAALPIRLVKICDVTPKAAKFRTRGSVLDD</sequence>
<reference evidence="1 2" key="1">
    <citation type="submission" date="2016-07" db="EMBL/GenBank/DDBJ databases">
        <title>Pervasive Adenine N6-methylation of Active Genes in Fungi.</title>
        <authorList>
            <consortium name="DOE Joint Genome Institute"/>
            <person name="Mondo S.J."/>
            <person name="Dannebaum R.O."/>
            <person name="Kuo R.C."/>
            <person name="Labutti K."/>
            <person name="Haridas S."/>
            <person name="Kuo A."/>
            <person name="Salamov A."/>
            <person name="Ahrendt S.R."/>
            <person name="Lipzen A."/>
            <person name="Sullivan W."/>
            <person name="Andreopoulos W.B."/>
            <person name="Clum A."/>
            <person name="Lindquist E."/>
            <person name="Daum C."/>
            <person name="Ramamoorthy G.K."/>
            <person name="Gryganskyi A."/>
            <person name="Culley D."/>
            <person name="Magnuson J.K."/>
            <person name="James T.Y."/>
            <person name="O'Malley M.A."/>
            <person name="Stajich J.E."/>
            <person name="Spatafora J.W."/>
            <person name="Visel A."/>
            <person name="Grigoriev I.V."/>
        </authorList>
    </citation>
    <scope>NUCLEOTIDE SEQUENCE [LARGE SCALE GENOMIC DNA]</scope>
    <source>
        <strain evidence="1 2">NRRL 2496</strain>
    </source>
</reference>
<dbReference type="InParanoid" id="A0A1X2HIT7"/>
<dbReference type="AlphaFoldDB" id="A0A1X2HIT7"/>
<organism evidence="1 2">
    <name type="scientific">Syncephalastrum racemosum</name>
    <name type="common">Filamentous fungus</name>
    <dbReference type="NCBI Taxonomy" id="13706"/>
    <lineage>
        <taxon>Eukaryota</taxon>
        <taxon>Fungi</taxon>
        <taxon>Fungi incertae sedis</taxon>
        <taxon>Mucoromycota</taxon>
        <taxon>Mucoromycotina</taxon>
        <taxon>Mucoromycetes</taxon>
        <taxon>Mucorales</taxon>
        <taxon>Syncephalastraceae</taxon>
        <taxon>Syncephalastrum</taxon>
    </lineage>
</organism>
<accession>A0A1X2HIT7</accession>
<dbReference type="Proteomes" id="UP000242180">
    <property type="component" value="Unassembled WGS sequence"/>
</dbReference>
<proteinExistence type="predicted"/>
<gene>
    <name evidence="1" type="ORF">BCR43DRAFT_503697</name>
</gene>
<dbReference type="EMBL" id="MCGN01000003">
    <property type="protein sequence ID" value="ORY98932.1"/>
    <property type="molecule type" value="Genomic_DNA"/>
</dbReference>
<comment type="caution">
    <text evidence="1">The sequence shown here is derived from an EMBL/GenBank/DDBJ whole genome shotgun (WGS) entry which is preliminary data.</text>
</comment>
<name>A0A1X2HIT7_SYNRA</name>
<protein>
    <submittedName>
        <fullName evidence="1">Uncharacterized protein</fullName>
    </submittedName>
</protein>
<evidence type="ECO:0000313" key="2">
    <source>
        <dbReference type="Proteomes" id="UP000242180"/>
    </source>
</evidence>
<evidence type="ECO:0000313" key="1">
    <source>
        <dbReference type="EMBL" id="ORY98932.1"/>
    </source>
</evidence>
<keyword evidence="2" id="KW-1185">Reference proteome</keyword>